<name>A0A095Z4V0_9FIRM</name>
<gene>
    <name evidence="3" type="ORF">HMPREF1630_06870</name>
</gene>
<organism evidence="3 4">
    <name type="scientific">Anaerococcus lactolyticus S7-1-13</name>
    <dbReference type="NCBI Taxonomy" id="1284686"/>
    <lineage>
        <taxon>Bacteria</taxon>
        <taxon>Bacillati</taxon>
        <taxon>Bacillota</taxon>
        <taxon>Tissierellia</taxon>
        <taxon>Tissierellales</taxon>
        <taxon>Peptoniphilaceae</taxon>
        <taxon>Anaerococcus</taxon>
    </lineage>
</organism>
<keyword evidence="1" id="KW-1133">Transmembrane helix</keyword>
<dbReference type="Proteomes" id="UP000029579">
    <property type="component" value="Unassembled WGS sequence"/>
</dbReference>
<proteinExistence type="predicted"/>
<dbReference type="RefSeq" id="WP_052039399.1">
    <property type="nucleotide sequence ID" value="NZ_JRMW01000038.1"/>
</dbReference>
<dbReference type="eggNOG" id="ENOG5032VTX">
    <property type="taxonomic scope" value="Bacteria"/>
</dbReference>
<dbReference type="OrthoDB" id="1692026at2"/>
<keyword evidence="1" id="KW-0812">Transmembrane</keyword>
<sequence>MKEIIRKFKDCKTQLCQLLFIVLALFLPIISNIKSVINTEPKNISFNIIDIIYYFLSKLGNLGIGIFFAGIVILTIRKMNKNKTLNNGNIYHDHSYLWFLLCSKILGYEKCNLVLVPIYMQFKLVINDVFSEFIVTNNISEEKTSSKIIYINCDNKDSLEYNLILEDTYSINDFQIPPEKKQLPTIKVINSKTKSEGVRKYNPKFVEFVVKEIRALPKGVLINIFATTHAQHNYEIVEQSLKLADRGNIAEVFVYQQDRQSYRNFSERYKVI</sequence>
<dbReference type="InterPro" id="IPR041502">
    <property type="entry name" value="SUa-2TM"/>
</dbReference>
<comment type="caution">
    <text evidence="3">The sequence shown here is derived from an EMBL/GenBank/DDBJ whole genome shotgun (WGS) entry which is preliminary data.</text>
</comment>
<dbReference type="AlphaFoldDB" id="A0A095Z4V0"/>
<evidence type="ECO:0000313" key="3">
    <source>
        <dbReference type="EMBL" id="KGF03519.1"/>
    </source>
</evidence>
<evidence type="ECO:0000259" key="2">
    <source>
        <dbReference type="Pfam" id="PF18179"/>
    </source>
</evidence>
<accession>A0A095Z4V0</accession>
<feature type="domain" description="SMODS/Ubiquitin system-associated 2TM effector" evidence="2">
    <location>
        <begin position="15"/>
        <end position="272"/>
    </location>
</feature>
<protein>
    <recommendedName>
        <fullName evidence="2">SMODS/Ubiquitin system-associated 2TM effector domain-containing protein</fullName>
    </recommendedName>
</protein>
<evidence type="ECO:0000313" key="4">
    <source>
        <dbReference type="Proteomes" id="UP000029579"/>
    </source>
</evidence>
<reference evidence="3 4" key="1">
    <citation type="submission" date="2014-07" db="EMBL/GenBank/DDBJ databases">
        <authorList>
            <person name="McCorrison J."/>
            <person name="Sanka R."/>
            <person name="Torralba M."/>
            <person name="Gillis M."/>
            <person name="Haft D.H."/>
            <person name="Methe B."/>
            <person name="Sutton G."/>
            <person name="Nelson K.E."/>
        </authorList>
    </citation>
    <scope>NUCLEOTIDE SEQUENCE [LARGE SCALE GENOMIC DNA]</scope>
    <source>
        <strain evidence="3 4">S7-1-13</strain>
    </source>
</reference>
<dbReference type="Pfam" id="PF18179">
    <property type="entry name" value="SUa-2TM"/>
    <property type="match status" value="1"/>
</dbReference>
<evidence type="ECO:0000256" key="1">
    <source>
        <dbReference type="SAM" id="Phobius"/>
    </source>
</evidence>
<keyword evidence="1" id="KW-0472">Membrane</keyword>
<dbReference type="EMBL" id="JRMW01000038">
    <property type="protein sequence ID" value="KGF03519.1"/>
    <property type="molecule type" value="Genomic_DNA"/>
</dbReference>
<feature type="transmembrane region" description="Helical" evidence="1">
    <location>
        <begin position="51"/>
        <end position="76"/>
    </location>
</feature>